<dbReference type="PANTHER" id="PTHR43592:SF15">
    <property type="entry name" value="CAAX AMINO TERMINAL PROTEASE FAMILY PROTEIN"/>
    <property type="match status" value="1"/>
</dbReference>
<name>A0A380KRK4_9STRE</name>
<feature type="transmembrane region" description="Helical" evidence="2">
    <location>
        <begin position="12"/>
        <end position="32"/>
    </location>
</feature>
<keyword evidence="2" id="KW-0472">Membrane</keyword>
<evidence type="ECO:0000313" key="5">
    <source>
        <dbReference type="Proteomes" id="UP000255352"/>
    </source>
</evidence>
<organism evidence="4 5">
    <name type="scientific">Streptococcus infantarius</name>
    <dbReference type="NCBI Taxonomy" id="102684"/>
    <lineage>
        <taxon>Bacteria</taxon>
        <taxon>Bacillati</taxon>
        <taxon>Bacillota</taxon>
        <taxon>Bacilli</taxon>
        <taxon>Lactobacillales</taxon>
        <taxon>Streptococcaceae</taxon>
        <taxon>Streptococcus</taxon>
    </lineage>
</organism>
<comment type="similarity">
    <text evidence="1">Belongs to the UPF0177 family.</text>
</comment>
<dbReference type="GO" id="GO:0004175">
    <property type="term" value="F:endopeptidase activity"/>
    <property type="evidence" value="ECO:0007669"/>
    <property type="project" value="UniProtKB-ARBA"/>
</dbReference>
<dbReference type="GO" id="GO:0080120">
    <property type="term" value="P:CAAX-box protein maturation"/>
    <property type="evidence" value="ECO:0007669"/>
    <property type="project" value="UniProtKB-ARBA"/>
</dbReference>
<evidence type="ECO:0000313" key="4">
    <source>
        <dbReference type="EMBL" id="SUN69110.1"/>
    </source>
</evidence>
<feature type="transmembrane region" description="Helical" evidence="2">
    <location>
        <begin position="158"/>
        <end position="176"/>
    </location>
</feature>
<dbReference type="GeneID" id="69903061"/>
<proteinExistence type="inferred from homology"/>
<dbReference type="InterPro" id="IPR003675">
    <property type="entry name" value="Rce1/LyrA-like_dom"/>
</dbReference>
<feature type="transmembrane region" description="Helical" evidence="2">
    <location>
        <begin position="126"/>
        <end position="146"/>
    </location>
</feature>
<feature type="transmembrane region" description="Helical" evidence="2">
    <location>
        <begin position="92"/>
        <end position="114"/>
    </location>
</feature>
<evidence type="ECO:0000256" key="2">
    <source>
        <dbReference type="SAM" id="Phobius"/>
    </source>
</evidence>
<dbReference type="EMBL" id="UHFP01000001">
    <property type="protein sequence ID" value="SUN69110.1"/>
    <property type="molecule type" value="Genomic_DNA"/>
</dbReference>
<dbReference type="Pfam" id="PF02517">
    <property type="entry name" value="Rce1-like"/>
    <property type="match status" value="1"/>
</dbReference>
<feature type="transmembrane region" description="Helical" evidence="2">
    <location>
        <begin position="203"/>
        <end position="221"/>
    </location>
</feature>
<evidence type="ECO:0000259" key="3">
    <source>
        <dbReference type="Pfam" id="PF02517"/>
    </source>
</evidence>
<sequence>MLSRIYQNLIVLLKYVRIILIVFILHFLIQIPAASSLPNAIVNSAIGNTIRILLLLSVIPITMLCYKSINIFSEKQRIVGAIKNIECSKSDIISIFILGLIDLALVLVYIFINGSPKSTLWQSEPFILFLTLLTTVCTQPILEELLYRGILLGSLENCSKILALVVSSFVFSYIHVYDFRQVINFHLIGGLIYGLAFLKTKKLYPSIILHSIHNLIILVLVCKV</sequence>
<dbReference type="AlphaFoldDB" id="A0A380KRK4"/>
<feature type="transmembrane region" description="Helical" evidence="2">
    <location>
        <begin position="52"/>
        <end position="72"/>
    </location>
</feature>
<keyword evidence="2" id="KW-1133">Transmembrane helix</keyword>
<keyword evidence="2" id="KW-0812">Transmembrane</keyword>
<accession>A0A380KRK4</accession>
<gene>
    <name evidence="4" type="ORF">NCTC13760_01815</name>
</gene>
<keyword evidence="4" id="KW-0645">Protease</keyword>
<feature type="domain" description="CAAX prenyl protease 2/Lysostaphin resistance protein A-like" evidence="3">
    <location>
        <begin position="128"/>
        <end position="216"/>
    </location>
</feature>
<protein>
    <submittedName>
        <fullName evidence="4">CAAX amino terminal protease family membrane protein</fullName>
    </submittedName>
</protein>
<dbReference type="PANTHER" id="PTHR43592">
    <property type="entry name" value="CAAX AMINO TERMINAL PROTEASE"/>
    <property type="match status" value="1"/>
</dbReference>
<dbReference type="GO" id="GO:0006508">
    <property type="term" value="P:proteolysis"/>
    <property type="evidence" value="ECO:0007669"/>
    <property type="project" value="UniProtKB-KW"/>
</dbReference>
<reference evidence="4 5" key="1">
    <citation type="submission" date="2018-06" db="EMBL/GenBank/DDBJ databases">
        <authorList>
            <consortium name="Pathogen Informatics"/>
            <person name="Doyle S."/>
        </authorList>
    </citation>
    <scope>NUCLEOTIDE SEQUENCE [LARGE SCALE GENOMIC DNA]</scope>
    <source>
        <strain evidence="4 5">NCTC13760</strain>
    </source>
</reference>
<keyword evidence="4" id="KW-0378">Hydrolase</keyword>
<dbReference type="RefSeq" id="WP_006531871.1">
    <property type="nucleotide sequence ID" value="NZ_CABKNK020000004.1"/>
</dbReference>
<evidence type="ECO:0000256" key="1">
    <source>
        <dbReference type="ARBA" id="ARBA00009067"/>
    </source>
</evidence>
<dbReference type="Proteomes" id="UP000255352">
    <property type="component" value="Unassembled WGS sequence"/>
</dbReference>